<sequence length="109" mass="11857">MKIKTAVLALLLVCGSTSALAAHDRGSLRPNSQRERIGLQTVSTQLAKINELATASQASANTRAKAQFNYAKFQNEILKLQKQVDDFLYRPLQPVPVSVLDNGGSQFQG</sequence>
<keyword evidence="1" id="KW-0732">Signal</keyword>
<accession>A0A2T3I0R8</accession>
<protein>
    <recommendedName>
        <fullName evidence="4">Integrative conjugative element protein, RAQPRD family</fullName>
    </recommendedName>
</protein>
<evidence type="ECO:0000256" key="1">
    <source>
        <dbReference type="SAM" id="SignalP"/>
    </source>
</evidence>
<dbReference type="AlphaFoldDB" id="A0A2T3I0R8"/>
<evidence type="ECO:0000313" key="2">
    <source>
        <dbReference type="EMBL" id="PSU10105.1"/>
    </source>
</evidence>
<organism evidence="2 3">
    <name type="scientific">Photobacterium aquimaris</name>
    <dbReference type="NCBI Taxonomy" id="512643"/>
    <lineage>
        <taxon>Bacteria</taxon>
        <taxon>Pseudomonadati</taxon>
        <taxon>Pseudomonadota</taxon>
        <taxon>Gammaproteobacteria</taxon>
        <taxon>Vibrionales</taxon>
        <taxon>Vibrionaceae</taxon>
        <taxon>Photobacterium</taxon>
    </lineage>
</organism>
<feature type="chain" id="PRO_5015687690" description="Integrative conjugative element protein, RAQPRD family" evidence="1">
    <location>
        <begin position="22"/>
        <end position="109"/>
    </location>
</feature>
<name>A0A2T3I0R8_9GAMM</name>
<proteinExistence type="predicted"/>
<comment type="caution">
    <text evidence="2">The sequence shown here is derived from an EMBL/GenBank/DDBJ whole genome shotgun (WGS) entry which is preliminary data.</text>
</comment>
<reference evidence="2 3" key="1">
    <citation type="submission" date="2018-03" db="EMBL/GenBank/DDBJ databases">
        <title>Whole genome sequencing of Histamine producing bacteria.</title>
        <authorList>
            <person name="Butler K."/>
        </authorList>
    </citation>
    <scope>NUCLEOTIDE SEQUENCE [LARGE SCALE GENOMIC DNA]</scope>
    <source>
        <strain evidence="2 3">DSM 23343</strain>
    </source>
</reference>
<gene>
    <name evidence="2" type="ORF">C0W81_05105</name>
</gene>
<feature type="signal peptide" evidence="1">
    <location>
        <begin position="1"/>
        <end position="21"/>
    </location>
</feature>
<dbReference type="EMBL" id="PYLY01000007">
    <property type="protein sequence ID" value="PSU10105.1"/>
    <property type="molecule type" value="Genomic_DNA"/>
</dbReference>
<dbReference type="RefSeq" id="WP_065190041.1">
    <property type="nucleotide sequence ID" value="NZ_LZFB01000013.1"/>
</dbReference>
<evidence type="ECO:0000313" key="3">
    <source>
        <dbReference type="Proteomes" id="UP000241858"/>
    </source>
</evidence>
<dbReference type="Proteomes" id="UP000241858">
    <property type="component" value="Unassembled WGS sequence"/>
</dbReference>
<evidence type="ECO:0008006" key="4">
    <source>
        <dbReference type="Google" id="ProtNLM"/>
    </source>
</evidence>